<accession>A0A9P7F062</accession>
<dbReference type="OrthoDB" id="2643692at2759"/>
<dbReference type="EMBL" id="JABBWM010000052">
    <property type="protein sequence ID" value="KAG2101092.1"/>
    <property type="molecule type" value="Genomic_DNA"/>
</dbReference>
<dbReference type="RefSeq" id="XP_041289739.1">
    <property type="nucleotide sequence ID" value="XM_041441894.1"/>
</dbReference>
<name>A0A9P7F062_9AGAM</name>
<dbReference type="GeneID" id="64704153"/>
<evidence type="ECO:0000313" key="2">
    <source>
        <dbReference type="Proteomes" id="UP000823399"/>
    </source>
</evidence>
<comment type="caution">
    <text evidence="1">The sequence shown here is derived from an EMBL/GenBank/DDBJ whole genome shotgun (WGS) entry which is preliminary data.</text>
</comment>
<proteinExistence type="predicted"/>
<keyword evidence="2" id="KW-1185">Reference proteome</keyword>
<reference evidence="1" key="1">
    <citation type="journal article" date="2020" name="New Phytol.">
        <title>Comparative genomics reveals dynamic genome evolution in host specialist ectomycorrhizal fungi.</title>
        <authorList>
            <person name="Lofgren L.A."/>
            <person name="Nguyen N.H."/>
            <person name="Vilgalys R."/>
            <person name="Ruytinx J."/>
            <person name="Liao H.L."/>
            <person name="Branco S."/>
            <person name="Kuo A."/>
            <person name="LaButti K."/>
            <person name="Lipzen A."/>
            <person name="Andreopoulos W."/>
            <person name="Pangilinan J."/>
            <person name="Riley R."/>
            <person name="Hundley H."/>
            <person name="Na H."/>
            <person name="Barry K."/>
            <person name="Grigoriev I.V."/>
            <person name="Stajich J.E."/>
            <person name="Kennedy P.G."/>
        </authorList>
    </citation>
    <scope>NUCLEOTIDE SEQUENCE</scope>
    <source>
        <strain evidence="1">FC423</strain>
    </source>
</reference>
<evidence type="ECO:0000313" key="1">
    <source>
        <dbReference type="EMBL" id="KAG2101092.1"/>
    </source>
</evidence>
<dbReference type="Proteomes" id="UP000823399">
    <property type="component" value="Unassembled WGS sequence"/>
</dbReference>
<organism evidence="1 2">
    <name type="scientific">Suillus discolor</name>
    <dbReference type="NCBI Taxonomy" id="1912936"/>
    <lineage>
        <taxon>Eukaryota</taxon>
        <taxon>Fungi</taxon>
        <taxon>Dikarya</taxon>
        <taxon>Basidiomycota</taxon>
        <taxon>Agaricomycotina</taxon>
        <taxon>Agaricomycetes</taxon>
        <taxon>Agaricomycetidae</taxon>
        <taxon>Boletales</taxon>
        <taxon>Suillineae</taxon>
        <taxon>Suillaceae</taxon>
        <taxon>Suillus</taxon>
    </lineage>
</organism>
<sequence>MNPIPADWALTTTHLASEYVSRQFCSIVGVMPKVLPPPELDVVLLMACSNLARRLTDAYLNPVTINFDMVQYSDALHIQETGINPRHEQSLLERFPPVGQLMLEWPTVVLDKFGLIVLWYLPGVINETIQSISRTAAKKEKWHTHESNFRTSEHSLTPGCINPSPGWFLQGHPAPKFHPEILATLKQDGSTICQAIQRPVVLAATALRVMHGGLYWSSLTTQLGLGLWADNNQFKDMGNCLRQWVSSFTVLAVMCNHCSPLHRDSQSLAQ</sequence>
<protein>
    <submittedName>
        <fullName evidence="1">Uncharacterized protein</fullName>
    </submittedName>
</protein>
<dbReference type="AlphaFoldDB" id="A0A9P7F062"/>
<gene>
    <name evidence="1" type="ORF">F5147DRAFT_776821</name>
</gene>